<protein>
    <submittedName>
        <fullName evidence="3">Uncharacterized protein</fullName>
    </submittedName>
</protein>
<feature type="region of interest" description="Disordered" evidence="1">
    <location>
        <begin position="70"/>
        <end position="92"/>
    </location>
</feature>
<gene>
    <name evidence="3" type="ORF">GCM10012275_26870</name>
</gene>
<reference evidence="3" key="2">
    <citation type="submission" date="2020-09" db="EMBL/GenBank/DDBJ databases">
        <authorList>
            <person name="Sun Q."/>
            <person name="Zhou Y."/>
        </authorList>
    </citation>
    <scope>NUCLEOTIDE SEQUENCE</scope>
    <source>
        <strain evidence="3">CGMCC 4.5737</strain>
    </source>
</reference>
<evidence type="ECO:0000313" key="3">
    <source>
        <dbReference type="EMBL" id="GGM54351.1"/>
    </source>
</evidence>
<dbReference type="RefSeq" id="WP_189057478.1">
    <property type="nucleotide sequence ID" value="NZ_BMMK01000010.1"/>
</dbReference>
<feature type="chain" id="PRO_5035170941" evidence="2">
    <location>
        <begin position="28"/>
        <end position="92"/>
    </location>
</feature>
<proteinExistence type="predicted"/>
<dbReference type="AlphaFoldDB" id="A0A8J3C8H3"/>
<dbReference type="EMBL" id="BMMK01000010">
    <property type="protein sequence ID" value="GGM54351.1"/>
    <property type="molecule type" value="Genomic_DNA"/>
</dbReference>
<accession>A0A8J3C8H3</accession>
<feature type="compositionally biased region" description="Low complexity" evidence="1">
    <location>
        <begin position="78"/>
        <end position="92"/>
    </location>
</feature>
<organism evidence="3 4">
    <name type="scientific">Longimycelium tulufanense</name>
    <dbReference type="NCBI Taxonomy" id="907463"/>
    <lineage>
        <taxon>Bacteria</taxon>
        <taxon>Bacillati</taxon>
        <taxon>Actinomycetota</taxon>
        <taxon>Actinomycetes</taxon>
        <taxon>Pseudonocardiales</taxon>
        <taxon>Pseudonocardiaceae</taxon>
        <taxon>Longimycelium</taxon>
    </lineage>
</organism>
<comment type="caution">
    <text evidence="3">The sequence shown here is derived from an EMBL/GenBank/DDBJ whole genome shotgun (WGS) entry which is preliminary data.</text>
</comment>
<dbReference type="Proteomes" id="UP000637578">
    <property type="component" value="Unassembled WGS sequence"/>
</dbReference>
<evidence type="ECO:0000256" key="2">
    <source>
        <dbReference type="SAM" id="SignalP"/>
    </source>
</evidence>
<reference evidence="3" key="1">
    <citation type="journal article" date="2014" name="Int. J. Syst. Evol. Microbiol.">
        <title>Complete genome sequence of Corynebacterium casei LMG S-19264T (=DSM 44701T), isolated from a smear-ripened cheese.</title>
        <authorList>
            <consortium name="US DOE Joint Genome Institute (JGI-PGF)"/>
            <person name="Walter F."/>
            <person name="Albersmeier A."/>
            <person name="Kalinowski J."/>
            <person name="Ruckert C."/>
        </authorList>
    </citation>
    <scope>NUCLEOTIDE SEQUENCE</scope>
    <source>
        <strain evidence="3">CGMCC 4.5737</strain>
    </source>
</reference>
<keyword evidence="4" id="KW-1185">Reference proteome</keyword>
<feature type="signal peptide" evidence="2">
    <location>
        <begin position="1"/>
        <end position="27"/>
    </location>
</feature>
<evidence type="ECO:0000256" key="1">
    <source>
        <dbReference type="SAM" id="MobiDB-lite"/>
    </source>
</evidence>
<name>A0A8J3C8H3_9PSEU</name>
<keyword evidence="2" id="KW-0732">Signal</keyword>
<evidence type="ECO:0000313" key="4">
    <source>
        <dbReference type="Proteomes" id="UP000637578"/>
    </source>
</evidence>
<sequence>MRVTARVPAAVLALVSLVLLTTPTAHAQGPGPTPGPLDQLVQGVMGVLPSPVSKAVGESVQLALFRPWSSVDGHGQEDGAQAQEQDGQAQEH</sequence>